<evidence type="ECO:0000256" key="2">
    <source>
        <dbReference type="ARBA" id="ARBA00022840"/>
    </source>
</evidence>
<dbReference type="InterPro" id="IPR003439">
    <property type="entry name" value="ABC_transporter-like_ATP-bd"/>
</dbReference>
<proteinExistence type="predicted"/>
<name>A0A3S9XCG8_9GAMM</name>
<dbReference type="InterPro" id="IPR017871">
    <property type="entry name" value="ABC_transporter-like_CS"/>
</dbReference>
<evidence type="ECO:0000256" key="1">
    <source>
        <dbReference type="ARBA" id="ARBA00022741"/>
    </source>
</evidence>
<accession>A0A3S9XCG8</accession>
<dbReference type="PANTHER" id="PTHR43038:SF3">
    <property type="entry name" value="ABC TRANSPORTER G FAMILY MEMBER 20 ISOFORM X1"/>
    <property type="match status" value="1"/>
</dbReference>
<feature type="domain" description="ABC transporter" evidence="3">
    <location>
        <begin position="8"/>
        <end position="243"/>
    </location>
</feature>
<dbReference type="InterPro" id="IPR003593">
    <property type="entry name" value="AAA+_ATPase"/>
</dbReference>
<gene>
    <name evidence="4" type="ORF">DM558_04665</name>
</gene>
<dbReference type="InterPro" id="IPR027417">
    <property type="entry name" value="P-loop_NTPase"/>
</dbReference>
<reference evidence="5" key="1">
    <citation type="submission" date="2018-06" db="EMBL/GenBank/DDBJ databases">
        <title>Complete genome of Pseudomonas insecticola strain QZS01.</title>
        <authorList>
            <person name="Wang J."/>
            <person name="Su Q."/>
        </authorList>
    </citation>
    <scope>NUCLEOTIDE SEQUENCE [LARGE SCALE GENOMIC DNA]</scope>
    <source>
        <strain evidence="5">QZS01</strain>
    </source>
</reference>
<dbReference type="RefSeq" id="WP_127162254.1">
    <property type="nucleotide sequence ID" value="NZ_CP029822.1"/>
</dbReference>
<dbReference type="Proteomes" id="UP000273143">
    <property type="component" value="Chromosome"/>
</dbReference>
<dbReference type="PROSITE" id="PS50893">
    <property type="entry name" value="ABC_TRANSPORTER_2"/>
    <property type="match status" value="2"/>
</dbReference>
<organism evidence="4 5">
    <name type="scientific">Entomomonas moraniae</name>
    <dbReference type="NCBI Taxonomy" id="2213226"/>
    <lineage>
        <taxon>Bacteria</taxon>
        <taxon>Pseudomonadati</taxon>
        <taxon>Pseudomonadota</taxon>
        <taxon>Gammaproteobacteria</taxon>
        <taxon>Pseudomonadales</taxon>
        <taxon>Pseudomonadaceae</taxon>
        <taxon>Entomomonas</taxon>
    </lineage>
</organism>
<dbReference type="PANTHER" id="PTHR43038">
    <property type="entry name" value="ATP-BINDING CASSETTE, SUB-FAMILY H, MEMBER 1"/>
    <property type="match status" value="1"/>
</dbReference>
<dbReference type="SUPFAM" id="SSF52540">
    <property type="entry name" value="P-loop containing nucleoside triphosphate hydrolases"/>
    <property type="match status" value="2"/>
</dbReference>
<evidence type="ECO:0000259" key="3">
    <source>
        <dbReference type="PROSITE" id="PS50893"/>
    </source>
</evidence>
<dbReference type="Pfam" id="PF00005">
    <property type="entry name" value="ABC_tran"/>
    <property type="match status" value="2"/>
</dbReference>
<sequence length="589" mass="66416">MTNERYSIEITALNKCFSSKKNTKIQALNNVSLQIPEGCITALVGADGAGKTTLLRIICGLLHSDQGDIKVIGLDVNKHTSMIQSRIAYMPQRFGLYEDLTVGENLELYADLHNVPPEIREQRFKLLLTMTNLLNFTDRAAGKLSGGMKQKLGLACTLVRSPRLLLLDEPSVGVDPLSRLELWQIIEQLIEHDQLTVLLSTTYMDEAERCNHVAILHEGSLIAQANPQTIANYAKGTTFYLETRENESIRQLQTDLYKQSITVNAVPEQGKIRLVIKKPEYIQKLQYCLLNRTYYPIAPTLEDGFLVLLSQQQNTINVLSNSNPIKPHHPFNKEVIKVNHLIRKFGNFTAVDDISFSIQQGEIFGLLGPNGAGKTTTFRMLCGLIPATSGELEVIGVNLRNAPAQVRKRIGYVAQKFSLYENLTVKENLTFFGKTYGLTNKKLKERIELVCHEFSLTKYLYLPTKQLVGGYQRRLSMAVGLLHEPDILFLDEPTSGSDPITRREFWRKIIALASTGITIIITTHFMEEAEYCDRILIQDAGKLLALGTPNQVRYEANPNAKEKLSMEQAFINIIKRQRHQQSILNEQSI</sequence>
<keyword evidence="2 4" id="KW-0067">ATP-binding</keyword>
<dbReference type="Gene3D" id="3.40.50.300">
    <property type="entry name" value="P-loop containing nucleotide triphosphate hydrolases"/>
    <property type="match status" value="2"/>
</dbReference>
<evidence type="ECO:0000313" key="5">
    <source>
        <dbReference type="Proteomes" id="UP000273143"/>
    </source>
</evidence>
<keyword evidence="5" id="KW-1185">Reference proteome</keyword>
<dbReference type="GO" id="GO:0016887">
    <property type="term" value="F:ATP hydrolysis activity"/>
    <property type="evidence" value="ECO:0007669"/>
    <property type="project" value="InterPro"/>
</dbReference>
<feature type="domain" description="ABC transporter" evidence="3">
    <location>
        <begin position="336"/>
        <end position="565"/>
    </location>
</feature>
<dbReference type="GO" id="GO:0005524">
    <property type="term" value="F:ATP binding"/>
    <property type="evidence" value="ECO:0007669"/>
    <property type="project" value="UniProtKB-KW"/>
</dbReference>
<dbReference type="KEGG" id="emo:DM558_04665"/>
<dbReference type="CDD" id="cd03230">
    <property type="entry name" value="ABC_DR_subfamily_A"/>
    <property type="match status" value="1"/>
</dbReference>
<evidence type="ECO:0000313" key="4">
    <source>
        <dbReference type="EMBL" id="AZS50110.1"/>
    </source>
</evidence>
<dbReference type="PROSITE" id="PS00211">
    <property type="entry name" value="ABC_TRANSPORTER_1"/>
    <property type="match status" value="1"/>
</dbReference>
<dbReference type="SMART" id="SM00382">
    <property type="entry name" value="AAA"/>
    <property type="match status" value="2"/>
</dbReference>
<dbReference type="EMBL" id="CP029822">
    <property type="protein sequence ID" value="AZS50110.1"/>
    <property type="molecule type" value="Genomic_DNA"/>
</dbReference>
<protein>
    <submittedName>
        <fullName evidence="4">ABC transporter ATP-binding protein</fullName>
    </submittedName>
</protein>
<keyword evidence="1" id="KW-0547">Nucleotide-binding</keyword>
<dbReference type="AlphaFoldDB" id="A0A3S9XCG8"/>